<name>A0ABY7JS86_9FIRM</name>
<gene>
    <name evidence="1" type="ORF">O0R46_02505</name>
</gene>
<dbReference type="Proteomes" id="UP001164187">
    <property type="component" value="Chromosome"/>
</dbReference>
<organism evidence="1 2">
    <name type="scientific">Peptostreptococcus equinus</name>
    <dbReference type="NCBI Taxonomy" id="3003601"/>
    <lineage>
        <taxon>Bacteria</taxon>
        <taxon>Bacillati</taxon>
        <taxon>Bacillota</taxon>
        <taxon>Clostridia</taxon>
        <taxon>Peptostreptococcales</taxon>
        <taxon>Peptostreptococcaceae</taxon>
        <taxon>Peptostreptococcus</taxon>
    </lineage>
</organism>
<sequence length="140" mass="16507">MEEIYNGEKLIVGFSTKCRLNLSNQATNMVAHCLLGHNKFSGPVPDLYYIFLTENTFYVEYSRKSLHGDLPKRVKKIVAPISTIDKIEIAQKNCKECKDKIESLYIKTKDQREYYFQLENEDKKKKAQYMIDYVEKQKHI</sequence>
<dbReference type="EMBL" id="CP114052">
    <property type="protein sequence ID" value="WAW15344.1"/>
    <property type="molecule type" value="Genomic_DNA"/>
</dbReference>
<dbReference type="RefSeq" id="WP_269312016.1">
    <property type="nucleotide sequence ID" value="NZ_CP114052.1"/>
</dbReference>
<evidence type="ECO:0000313" key="2">
    <source>
        <dbReference type="Proteomes" id="UP001164187"/>
    </source>
</evidence>
<evidence type="ECO:0000313" key="1">
    <source>
        <dbReference type="EMBL" id="WAW15344.1"/>
    </source>
</evidence>
<proteinExistence type="predicted"/>
<accession>A0ABY7JS86</accession>
<keyword evidence="2" id="KW-1185">Reference proteome</keyword>
<reference evidence="1" key="1">
    <citation type="submission" date="2022-12" db="EMBL/GenBank/DDBJ databases">
        <title>Peptostreptococcus.</title>
        <authorList>
            <person name="Lee S.H."/>
        </authorList>
    </citation>
    <scope>NUCLEOTIDE SEQUENCE</scope>
    <source>
        <strain evidence="1">CBA3647</strain>
    </source>
</reference>
<protein>
    <submittedName>
        <fullName evidence="1">Uncharacterized protein</fullName>
    </submittedName>
</protein>